<gene>
    <name evidence="1" type="ORF">JZ751_011393</name>
</gene>
<proteinExistence type="predicted"/>
<dbReference type="EMBL" id="JAFBMS010000192">
    <property type="protein sequence ID" value="KAG9333556.1"/>
    <property type="molecule type" value="Genomic_DNA"/>
</dbReference>
<protein>
    <submittedName>
        <fullName evidence="1">Uncharacterized protein</fullName>
    </submittedName>
</protein>
<dbReference type="Proteomes" id="UP000824540">
    <property type="component" value="Unassembled WGS sequence"/>
</dbReference>
<name>A0A8T2N102_9TELE</name>
<reference evidence="1" key="1">
    <citation type="thesis" date="2021" institute="BYU ScholarsArchive" country="Provo, UT, USA">
        <title>Applications of and Algorithms for Genome Assembly and Genomic Analyses with an Emphasis on Marine Teleosts.</title>
        <authorList>
            <person name="Pickett B.D."/>
        </authorList>
    </citation>
    <scope>NUCLEOTIDE SEQUENCE</scope>
    <source>
        <strain evidence="1">HI-2016</strain>
    </source>
</reference>
<organism evidence="1 2">
    <name type="scientific">Albula glossodonta</name>
    <name type="common">roundjaw bonefish</name>
    <dbReference type="NCBI Taxonomy" id="121402"/>
    <lineage>
        <taxon>Eukaryota</taxon>
        <taxon>Metazoa</taxon>
        <taxon>Chordata</taxon>
        <taxon>Craniata</taxon>
        <taxon>Vertebrata</taxon>
        <taxon>Euteleostomi</taxon>
        <taxon>Actinopterygii</taxon>
        <taxon>Neopterygii</taxon>
        <taxon>Teleostei</taxon>
        <taxon>Albuliformes</taxon>
        <taxon>Albulidae</taxon>
        <taxon>Albula</taxon>
    </lineage>
</organism>
<keyword evidence="2" id="KW-1185">Reference proteome</keyword>
<dbReference type="OrthoDB" id="63267at2759"/>
<comment type="caution">
    <text evidence="1">The sequence shown here is derived from an EMBL/GenBank/DDBJ whole genome shotgun (WGS) entry which is preliminary data.</text>
</comment>
<evidence type="ECO:0000313" key="1">
    <source>
        <dbReference type="EMBL" id="KAG9333556.1"/>
    </source>
</evidence>
<sequence length="142" mass="14907">MATIGVVSHANFLRDDDVIKEINITHVVKEGSEKADASQFELLKYAALGSGAISTGSVCAVIHPTVTKAGSSTEFQSSGLYTPEQTTILSDASAVLVCFHVAGTALTGSEKAYAHNARSSVNNHTRCKDTALTLQLSRPDSP</sequence>
<accession>A0A8T2N102</accession>
<evidence type="ECO:0000313" key="2">
    <source>
        <dbReference type="Proteomes" id="UP000824540"/>
    </source>
</evidence>
<dbReference type="AlphaFoldDB" id="A0A8T2N102"/>